<dbReference type="PANTHER" id="PTHR34920">
    <property type="entry name" value="B-CELL LYMPHOMA/LEUKEMIA 10"/>
    <property type="match status" value="1"/>
</dbReference>
<protein>
    <recommendedName>
        <fullName evidence="1">CARD domain-containing protein</fullName>
    </recommendedName>
</protein>
<reference evidence="2 3" key="1">
    <citation type="submission" date="2024-09" db="EMBL/GenBank/DDBJ databases">
        <title>A chromosome-level genome assembly of Gray's grenadier anchovy, Coilia grayii.</title>
        <authorList>
            <person name="Fu Z."/>
        </authorList>
    </citation>
    <scope>NUCLEOTIDE SEQUENCE [LARGE SCALE GENOMIC DNA]</scope>
    <source>
        <strain evidence="2">G4</strain>
        <tissue evidence="2">Muscle</tissue>
    </source>
</reference>
<gene>
    <name evidence="2" type="ORF">ACEWY4_007271</name>
</gene>
<feature type="domain" description="CARD" evidence="1">
    <location>
        <begin position="12"/>
        <end position="73"/>
    </location>
</feature>
<organism evidence="2 3">
    <name type="scientific">Coilia grayii</name>
    <name type="common">Gray's grenadier anchovy</name>
    <dbReference type="NCBI Taxonomy" id="363190"/>
    <lineage>
        <taxon>Eukaryota</taxon>
        <taxon>Metazoa</taxon>
        <taxon>Chordata</taxon>
        <taxon>Craniata</taxon>
        <taxon>Vertebrata</taxon>
        <taxon>Euteleostomi</taxon>
        <taxon>Actinopterygii</taxon>
        <taxon>Neopterygii</taxon>
        <taxon>Teleostei</taxon>
        <taxon>Clupei</taxon>
        <taxon>Clupeiformes</taxon>
        <taxon>Clupeoidei</taxon>
        <taxon>Engraulidae</taxon>
        <taxon>Coilinae</taxon>
        <taxon>Coilia</taxon>
    </lineage>
</organism>
<accession>A0ABD1KG23</accession>
<evidence type="ECO:0000313" key="2">
    <source>
        <dbReference type="EMBL" id="KAL2098064.1"/>
    </source>
</evidence>
<sequence>MDIWESWSTEEQLEVQEEVFERLRSFLCQKLVAERHLDFLRSQHILSREDAEDICGHVSTARRAGRMLDYIVKVPQGLGFLVASIRKVRTQDFVAERIVHVLEAVQKEREAADKEGEHDVGATTPKSHLCCSMLASSDVTTESETILSSLVQSCYLSPSPSSHSSDLSYTVENFDESYSRVDLFSGGTELAGPPLSEVSSVSVVKLD</sequence>
<dbReference type="PROSITE" id="PS50209">
    <property type="entry name" value="CARD"/>
    <property type="match status" value="1"/>
</dbReference>
<dbReference type="PANTHER" id="PTHR34920:SF1">
    <property type="entry name" value="B-CELL LYMPHOMA_LEUKEMIA 10"/>
    <property type="match status" value="1"/>
</dbReference>
<dbReference type="Proteomes" id="UP001591681">
    <property type="component" value="Unassembled WGS sequence"/>
</dbReference>
<dbReference type="EMBL" id="JBHFQA010000006">
    <property type="protein sequence ID" value="KAL2098064.1"/>
    <property type="molecule type" value="Genomic_DNA"/>
</dbReference>
<name>A0ABD1KG23_9TELE</name>
<proteinExistence type="predicted"/>
<dbReference type="InterPro" id="IPR011029">
    <property type="entry name" value="DEATH-like_dom_sf"/>
</dbReference>
<dbReference type="InterPro" id="IPR001315">
    <property type="entry name" value="CARD"/>
</dbReference>
<dbReference type="Gene3D" id="1.10.533.10">
    <property type="entry name" value="Death Domain, Fas"/>
    <property type="match status" value="1"/>
</dbReference>
<evidence type="ECO:0000259" key="1">
    <source>
        <dbReference type="PROSITE" id="PS50209"/>
    </source>
</evidence>
<dbReference type="Pfam" id="PF00619">
    <property type="entry name" value="CARD"/>
    <property type="match status" value="1"/>
</dbReference>
<evidence type="ECO:0000313" key="3">
    <source>
        <dbReference type="Proteomes" id="UP001591681"/>
    </source>
</evidence>
<comment type="caution">
    <text evidence="2">The sequence shown here is derived from an EMBL/GenBank/DDBJ whole genome shotgun (WGS) entry which is preliminary data.</text>
</comment>
<dbReference type="AlphaFoldDB" id="A0ABD1KG23"/>
<dbReference type="InterPro" id="IPR033238">
    <property type="entry name" value="BCL10/E10"/>
</dbReference>
<keyword evidence="3" id="KW-1185">Reference proteome</keyword>
<dbReference type="SUPFAM" id="SSF47986">
    <property type="entry name" value="DEATH domain"/>
    <property type="match status" value="1"/>
</dbReference>